<dbReference type="InterPro" id="IPR001909">
    <property type="entry name" value="KRAB"/>
</dbReference>
<feature type="region of interest" description="Disordered" evidence="1">
    <location>
        <begin position="137"/>
        <end position="157"/>
    </location>
</feature>
<evidence type="ECO:0000313" key="3">
    <source>
        <dbReference type="EMBL" id="KAB1261877.1"/>
    </source>
</evidence>
<evidence type="ECO:0000259" key="2">
    <source>
        <dbReference type="SMART" id="SM00349"/>
    </source>
</evidence>
<evidence type="ECO:0000256" key="1">
    <source>
        <dbReference type="SAM" id="MobiDB-lite"/>
    </source>
</evidence>
<proteinExistence type="predicted"/>
<keyword evidence="4" id="KW-1185">Reference proteome</keyword>
<gene>
    <name evidence="3" type="ORF">Cadr_000022215</name>
</gene>
<accession>A0A5N4CSS5</accession>
<evidence type="ECO:0000313" key="4">
    <source>
        <dbReference type="Proteomes" id="UP000299084"/>
    </source>
</evidence>
<dbReference type="AlphaFoldDB" id="A0A5N4CSS5"/>
<protein>
    <submittedName>
        <fullName evidence="3">Zinc finger protein with KRAB and SCAN domains 4</fullName>
    </submittedName>
</protein>
<reference evidence="3 4" key="1">
    <citation type="journal article" date="2019" name="Mol. Ecol. Resour.">
        <title>Improving Illumina assemblies with Hi-C and long reads: an example with the North African dromedary.</title>
        <authorList>
            <person name="Elbers J.P."/>
            <person name="Rogers M.F."/>
            <person name="Perelman P.L."/>
            <person name="Proskuryakova A.A."/>
            <person name="Serdyukova N.A."/>
            <person name="Johnson W.E."/>
            <person name="Horin P."/>
            <person name="Corander J."/>
            <person name="Murphy D."/>
            <person name="Burger P.A."/>
        </authorList>
    </citation>
    <scope>NUCLEOTIDE SEQUENCE [LARGE SCALE GENOMIC DNA]</scope>
    <source>
        <strain evidence="3">Drom800</strain>
        <tissue evidence="3">Blood</tissue>
    </source>
</reference>
<dbReference type="SMART" id="SM00349">
    <property type="entry name" value="KRAB"/>
    <property type="match status" value="1"/>
</dbReference>
<feature type="domain" description="KRAB" evidence="2">
    <location>
        <begin position="93"/>
        <end position="148"/>
    </location>
</feature>
<dbReference type="GO" id="GO:0006355">
    <property type="term" value="P:regulation of DNA-templated transcription"/>
    <property type="evidence" value="ECO:0007669"/>
    <property type="project" value="InterPro"/>
</dbReference>
<organism evidence="3 4">
    <name type="scientific">Camelus dromedarius</name>
    <name type="common">Dromedary</name>
    <name type="synonym">Arabian camel</name>
    <dbReference type="NCBI Taxonomy" id="9838"/>
    <lineage>
        <taxon>Eukaryota</taxon>
        <taxon>Metazoa</taxon>
        <taxon>Chordata</taxon>
        <taxon>Craniata</taxon>
        <taxon>Vertebrata</taxon>
        <taxon>Euteleostomi</taxon>
        <taxon>Mammalia</taxon>
        <taxon>Eutheria</taxon>
        <taxon>Laurasiatheria</taxon>
        <taxon>Artiodactyla</taxon>
        <taxon>Tylopoda</taxon>
        <taxon>Camelidae</taxon>
        <taxon>Camelus</taxon>
    </lineage>
</organism>
<name>A0A5N4CSS5_CAMDR</name>
<comment type="caution">
    <text evidence="3">The sequence shown here is derived from an EMBL/GenBank/DDBJ whole genome shotgun (WGS) entry which is preliminary data.</text>
</comment>
<dbReference type="EMBL" id="JWIN03000020">
    <property type="protein sequence ID" value="KAB1261877.1"/>
    <property type="molecule type" value="Genomic_DNA"/>
</dbReference>
<dbReference type="Proteomes" id="UP000299084">
    <property type="component" value="Unassembled WGS sequence"/>
</dbReference>
<sequence>MAVLTSAQRSRNAQFQPMKTLLKQESLLSQSLPDRVLQVPGLALGGRCREEAVRAARLALESQGCSFIAYTQLWKWFWARGIRWDYLSFQGPLKMEEVAPTLTPGWTQLDSSQVNYRDERQENWGRLISLALTEEESRGVSSGNGPWDQRAQELEVT</sequence>